<dbReference type="AlphaFoldDB" id="A0A6B0V048"/>
<dbReference type="SMART" id="SM00131">
    <property type="entry name" value="KU"/>
    <property type="match status" value="2"/>
</dbReference>
<keyword evidence="3" id="KW-0646">Protease inhibitor</keyword>
<evidence type="ECO:0000256" key="7">
    <source>
        <dbReference type="ARBA" id="ARBA00034146"/>
    </source>
</evidence>
<dbReference type="SUPFAM" id="SSF57362">
    <property type="entry name" value="BPTI-like"/>
    <property type="match status" value="2"/>
</dbReference>
<comment type="subcellular location">
    <subcellularLocation>
        <location evidence="1">Secreted</location>
    </subcellularLocation>
</comment>
<evidence type="ECO:0000256" key="3">
    <source>
        <dbReference type="ARBA" id="ARBA00022690"/>
    </source>
</evidence>
<accession>A0A6B0V048</accession>
<dbReference type="InterPro" id="IPR036880">
    <property type="entry name" value="Kunitz_BPTI_sf"/>
</dbReference>
<dbReference type="GO" id="GO:0005615">
    <property type="term" value="C:extracellular space"/>
    <property type="evidence" value="ECO:0007669"/>
    <property type="project" value="TreeGrafter"/>
</dbReference>
<evidence type="ECO:0000256" key="4">
    <source>
        <dbReference type="ARBA" id="ARBA00022900"/>
    </source>
</evidence>
<keyword evidence="8" id="KW-0732">Signal</keyword>
<sequence length="189" mass="21589">MSGIKLILLFCHICIVYVVGDDVRSRISQKSILQDRNDQGMAENSDVSSQVGTTKCNATKTTCPPRPTKWHFNGLVGRCETDTRSFCGGTENTFVSFKECQEKCEEVEIVTVEDCRMKLDHGKCNHKRTGRPKKGIYRWHFNSTLQECRRFLWYRCTGNRNNFPTKEDCMTCKTALPTTTTTETPPPEC</sequence>
<dbReference type="PANTHER" id="PTHR10083">
    <property type="entry name" value="KUNITZ-TYPE PROTEASE INHIBITOR-RELATED"/>
    <property type="match status" value="1"/>
</dbReference>
<dbReference type="GO" id="GO:0004867">
    <property type="term" value="F:serine-type endopeptidase inhibitor activity"/>
    <property type="evidence" value="ECO:0007669"/>
    <property type="project" value="UniProtKB-KW"/>
</dbReference>
<evidence type="ECO:0000256" key="5">
    <source>
        <dbReference type="ARBA" id="ARBA00023157"/>
    </source>
</evidence>
<organism evidence="10">
    <name type="scientific">Ixodes ricinus</name>
    <name type="common">Common tick</name>
    <name type="synonym">Acarus ricinus</name>
    <dbReference type="NCBI Taxonomy" id="34613"/>
    <lineage>
        <taxon>Eukaryota</taxon>
        <taxon>Metazoa</taxon>
        <taxon>Ecdysozoa</taxon>
        <taxon>Arthropoda</taxon>
        <taxon>Chelicerata</taxon>
        <taxon>Arachnida</taxon>
        <taxon>Acari</taxon>
        <taxon>Parasitiformes</taxon>
        <taxon>Ixodida</taxon>
        <taxon>Ixodoidea</taxon>
        <taxon>Ixodidae</taxon>
        <taxon>Ixodinae</taxon>
        <taxon>Ixodes</taxon>
    </lineage>
</organism>
<evidence type="ECO:0000256" key="2">
    <source>
        <dbReference type="ARBA" id="ARBA00022525"/>
    </source>
</evidence>
<dbReference type="Pfam" id="PF00014">
    <property type="entry name" value="Kunitz_BPTI"/>
    <property type="match status" value="2"/>
</dbReference>
<keyword evidence="5" id="KW-1015">Disulfide bond</keyword>
<feature type="domain" description="BPTI/Kunitz inhibitor" evidence="9">
    <location>
        <begin position="115"/>
        <end position="169"/>
    </location>
</feature>
<keyword evidence="4" id="KW-0722">Serine protease inhibitor</keyword>
<keyword evidence="6" id="KW-1199">Hemostasis impairing toxin</keyword>
<dbReference type="PROSITE" id="PS50279">
    <property type="entry name" value="BPTI_KUNITZ_2"/>
    <property type="match status" value="2"/>
</dbReference>
<feature type="signal peptide" evidence="8">
    <location>
        <begin position="1"/>
        <end position="20"/>
    </location>
</feature>
<dbReference type="InterPro" id="IPR002223">
    <property type="entry name" value="Kunitz_BPTI"/>
</dbReference>
<dbReference type="Gene3D" id="4.10.410.10">
    <property type="entry name" value="Pancreatic trypsin inhibitor Kunitz domain"/>
    <property type="match status" value="2"/>
</dbReference>
<feature type="domain" description="BPTI/Kunitz inhibitor" evidence="9">
    <location>
        <begin position="45"/>
        <end position="104"/>
    </location>
</feature>
<evidence type="ECO:0000259" key="9">
    <source>
        <dbReference type="PROSITE" id="PS50279"/>
    </source>
</evidence>
<dbReference type="PANTHER" id="PTHR10083:SF376">
    <property type="entry name" value="SERINE PEPTIDASE INHIBITOR, KUNITZ TYPE, 3"/>
    <property type="match status" value="1"/>
</dbReference>
<protein>
    <submittedName>
        <fullName evidence="10">Putative kunitz</fullName>
    </submittedName>
</protein>
<proteinExistence type="predicted"/>
<name>A0A6B0V048_IXORI</name>
<reference evidence="10" key="1">
    <citation type="submission" date="2019-12" db="EMBL/GenBank/DDBJ databases">
        <title>An insight into the sialome of adult female Ixodes ricinus ticks feeding for 6 days.</title>
        <authorList>
            <person name="Perner J."/>
            <person name="Ribeiro J.M.C."/>
        </authorList>
    </citation>
    <scope>NUCLEOTIDE SEQUENCE</scope>
    <source>
        <strain evidence="10">Semi-engorged</strain>
        <tissue evidence="10">Salivary glands</tissue>
    </source>
</reference>
<evidence type="ECO:0000256" key="1">
    <source>
        <dbReference type="ARBA" id="ARBA00004613"/>
    </source>
</evidence>
<dbReference type="InterPro" id="IPR050098">
    <property type="entry name" value="TFPI/VKTCI-like"/>
</dbReference>
<keyword evidence="6" id="KW-0800">Toxin</keyword>
<evidence type="ECO:0000256" key="8">
    <source>
        <dbReference type="SAM" id="SignalP"/>
    </source>
</evidence>
<dbReference type="CDD" id="cd00109">
    <property type="entry name" value="Kunitz-type"/>
    <property type="match status" value="1"/>
</dbReference>
<evidence type="ECO:0000256" key="6">
    <source>
        <dbReference type="ARBA" id="ARBA00023240"/>
    </source>
</evidence>
<dbReference type="EMBL" id="GIFC01013490">
    <property type="protein sequence ID" value="MXU95573.1"/>
    <property type="molecule type" value="Transcribed_RNA"/>
</dbReference>
<keyword evidence="7" id="KW-1203">Blood coagulation cascade inhibiting toxin</keyword>
<keyword evidence="2" id="KW-0964">Secreted</keyword>
<feature type="chain" id="PRO_5025474342" evidence="8">
    <location>
        <begin position="21"/>
        <end position="189"/>
    </location>
</feature>
<evidence type="ECO:0000313" key="10">
    <source>
        <dbReference type="EMBL" id="MXU95573.1"/>
    </source>
</evidence>